<keyword evidence="6 9" id="KW-1133">Transmembrane helix</keyword>
<evidence type="ECO:0000313" key="11">
    <source>
        <dbReference type="Proteomes" id="UP000192247"/>
    </source>
</evidence>
<feature type="transmembrane region" description="Helical" evidence="9">
    <location>
        <begin position="36"/>
        <end position="53"/>
    </location>
</feature>
<accession>A0A1V9XIP5</accession>
<dbReference type="STRING" id="418985.A0A1V9XIP5"/>
<name>A0A1V9XIP5_9ACAR</name>
<evidence type="ECO:0000256" key="2">
    <source>
        <dbReference type="ARBA" id="ARBA00008328"/>
    </source>
</evidence>
<evidence type="ECO:0000256" key="7">
    <source>
        <dbReference type="ARBA" id="ARBA00023065"/>
    </source>
</evidence>
<reference evidence="10 11" key="1">
    <citation type="journal article" date="2017" name="Gigascience">
        <title>Draft genome of the honey bee ectoparasitic mite, Tropilaelaps mercedesae, is shaped by the parasitic life history.</title>
        <authorList>
            <person name="Dong X."/>
            <person name="Armstrong S.D."/>
            <person name="Xia D."/>
            <person name="Makepeace B.L."/>
            <person name="Darby A.C."/>
            <person name="Kadowaki T."/>
        </authorList>
    </citation>
    <scope>NUCLEOTIDE SEQUENCE [LARGE SCALE GENOMIC DNA]</scope>
    <source>
        <strain evidence="10">Wuxi-XJTLU</strain>
    </source>
</reference>
<keyword evidence="8 9" id="KW-0472">Membrane</keyword>
<dbReference type="GO" id="GO:0033179">
    <property type="term" value="C:proton-transporting V-type ATPase, V0 domain"/>
    <property type="evidence" value="ECO:0007669"/>
    <property type="project" value="InterPro"/>
</dbReference>
<evidence type="ECO:0000256" key="6">
    <source>
        <dbReference type="ARBA" id="ARBA00022989"/>
    </source>
</evidence>
<dbReference type="GO" id="GO:0046961">
    <property type="term" value="F:proton-transporting ATPase activity, rotational mechanism"/>
    <property type="evidence" value="ECO:0007669"/>
    <property type="project" value="InterPro"/>
</dbReference>
<gene>
    <name evidence="10" type="ORF">BIW11_01176</name>
</gene>
<evidence type="ECO:0000256" key="9">
    <source>
        <dbReference type="SAM" id="Phobius"/>
    </source>
</evidence>
<dbReference type="GO" id="GO:0033181">
    <property type="term" value="C:plasma membrane proton-transporting V-type ATPase complex"/>
    <property type="evidence" value="ECO:0007669"/>
    <property type="project" value="TreeGrafter"/>
</dbReference>
<comment type="subcellular location">
    <subcellularLocation>
        <location evidence="1">Endomembrane system</location>
        <topology evidence="1">Multi-pass membrane protein</topology>
    </subcellularLocation>
</comment>
<evidence type="ECO:0000256" key="3">
    <source>
        <dbReference type="ARBA" id="ARBA00022448"/>
    </source>
</evidence>
<comment type="similarity">
    <text evidence="2">Belongs to the V-ATPase e1/e2 subunit family.</text>
</comment>
<dbReference type="AlphaFoldDB" id="A0A1V9XIP5"/>
<keyword evidence="7" id="KW-0406">Ion transport</keyword>
<keyword evidence="11" id="KW-1185">Reference proteome</keyword>
<keyword evidence="3" id="KW-0813">Transport</keyword>
<proteinExistence type="inferred from homology"/>
<keyword evidence="4 9" id="KW-0812">Transmembrane</keyword>
<dbReference type="GO" id="GO:0012505">
    <property type="term" value="C:endomembrane system"/>
    <property type="evidence" value="ECO:0007669"/>
    <property type="project" value="UniProtKB-SubCell"/>
</dbReference>
<dbReference type="InterPro" id="IPR008389">
    <property type="entry name" value="ATPase_V0-cplx_e1/e2_su"/>
</dbReference>
<dbReference type="Pfam" id="PF05493">
    <property type="entry name" value="ATP_synt_H"/>
    <property type="match status" value="1"/>
</dbReference>
<sequence>MDENTSAFSPLWLFTGFWFFIGCVLPWLLPASDNRYLFQTMLVTTSVCCYIFWLGPFLMQMNPIVGPILRNTSYFIVAEQWGIESVARS</sequence>
<dbReference type="OrthoDB" id="1508846at2759"/>
<evidence type="ECO:0000256" key="1">
    <source>
        <dbReference type="ARBA" id="ARBA00004127"/>
    </source>
</evidence>
<dbReference type="PANTHER" id="PTHR12263">
    <property type="entry name" value="VACUOLAR ATP SYNTHASE SUBUNIT H"/>
    <property type="match status" value="1"/>
</dbReference>
<dbReference type="PANTHER" id="PTHR12263:SF0">
    <property type="entry name" value="V-TYPE PROTON ATPASE SUBUNIT"/>
    <property type="match status" value="1"/>
</dbReference>
<protein>
    <submittedName>
        <fullName evidence="10">V-type proton ATPase subunit e 1-like</fullName>
    </submittedName>
</protein>
<organism evidence="10 11">
    <name type="scientific">Tropilaelaps mercedesae</name>
    <dbReference type="NCBI Taxonomy" id="418985"/>
    <lineage>
        <taxon>Eukaryota</taxon>
        <taxon>Metazoa</taxon>
        <taxon>Ecdysozoa</taxon>
        <taxon>Arthropoda</taxon>
        <taxon>Chelicerata</taxon>
        <taxon>Arachnida</taxon>
        <taxon>Acari</taxon>
        <taxon>Parasitiformes</taxon>
        <taxon>Mesostigmata</taxon>
        <taxon>Gamasina</taxon>
        <taxon>Dermanyssoidea</taxon>
        <taxon>Laelapidae</taxon>
        <taxon>Tropilaelaps</taxon>
    </lineage>
</organism>
<evidence type="ECO:0000256" key="5">
    <source>
        <dbReference type="ARBA" id="ARBA00022781"/>
    </source>
</evidence>
<dbReference type="EMBL" id="MNPL01010250">
    <property type="protein sequence ID" value="OQR73238.1"/>
    <property type="molecule type" value="Genomic_DNA"/>
</dbReference>
<dbReference type="InParanoid" id="A0A1V9XIP5"/>
<comment type="caution">
    <text evidence="10">The sequence shown here is derived from an EMBL/GenBank/DDBJ whole genome shotgun (WGS) entry which is preliminary data.</text>
</comment>
<evidence type="ECO:0000313" key="10">
    <source>
        <dbReference type="EMBL" id="OQR73238.1"/>
    </source>
</evidence>
<feature type="transmembrane region" description="Helical" evidence="9">
    <location>
        <begin position="12"/>
        <end position="29"/>
    </location>
</feature>
<evidence type="ECO:0000256" key="8">
    <source>
        <dbReference type="ARBA" id="ARBA00023136"/>
    </source>
</evidence>
<evidence type="ECO:0000256" key="4">
    <source>
        <dbReference type="ARBA" id="ARBA00022692"/>
    </source>
</evidence>
<dbReference type="Proteomes" id="UP000192247">
    <property type="component" value="Unassembled WGS sequence"/>
</dbReference>
<keyword evidence="5" id="KW-0375">Hydrogen ion transport</keyword>